<gene>
    <name evidence="3" type="ORF">GWK16_15410</name>
</gene>
<feature type="signal peptide" evidence="2">
    <location>
        <begin position="1"/>
        <end position="25"/>
    </location>
</feature>
<evidence type="ECO:0000313" key="4">
    <source>
        <dbReference type="Proteomes" id="UP000548582"/>
    </source>
</evidence>
<dbReference type="EMBL" id="JABBKX010000005">
    <property type="protein sequence ID" value="NMJ42634.1"/>
    <property type="molecule type" value="Genomic_DNA"/>
</dbReference>
<dbReference type="Gene3D" id="3.40.190.10">
    <property type="entry name" value="Periplasmic binding protein-like II"/>
    <property type="match status" value="1"/>
</dbReference>
<evidence type="ECO:0000256" key="1">
    <source>
        <dbReference type="ARBA" id="ARBA00006987"/>
    </source>
</evidence>
<name>A0A848EDH5_9PROT</name>
<feature type="chain" id="PRO_5032967578" evidence="2">
    <location>
        <begin position="26"/>
        <end position="331"/>
    </location>
</feature>
<keyword evidence="2" id="KW-0732">Signal</keyword>
<dbReference type="PANTHER" id="PTHR42928:SF5">
    <property type="entry name" value="BLR1237 PROTEIN"/>
    <property type="match status" value="1"/>
</dbReference>
<dbReference type="SUPFAM" id="SSF53850">
    <property type="entry name" value="Periplasmic binding protein-like II"/>
    <property type="match status" value="1"/>
</dbReference>
<organism evidence="3 4">
    <name type="scientific">Neoroseomonas marina</name>
    <dbReference type="NCBI Taxonomy" id="1232220"/>
    <lineage>
        <taxon>Bacteria</taxon>
        <taxon>Pseudomonadati</taxon>
        <taxon>Pseudomonadota</taxon>
        <taxon>Alphaproteobacteria</taxon>
        <taxon>Acetobacterales</taxon>
        <taxon>Acetobacteraceae</taxon>
        <taxon>Neoroseomonas</taxon>
    </lineage>
</organism>
<comment type="similarity">
    <text evidence="1">Belongs to the UPF0065 (bug) family.</text>
</comment>
<evidence type="ECO:0000313" key="3">
    <source>
        <dbReference type="EMBL" id="NMJ42634.1"/>
    </source>
</evidence>
<dbReference type="AlphaFoldDB" id="A0A848EDH5"/>
<reference evidence="3 4" key="1">
    <citation type="submission" date="2020-03" db="EMBL/GenBank/DDBJ databases">
        <authorList>
            <person name="Sun Q."/>
        </authorList>
    </citation>
    <scope>NUCLEOTIDE SEQUENCE [LARGE SCALE GENOMIC DNA]</scope>
    <source>
        <strain evidence="3 4">JC162</strain>
    </source>
</reference>
<accession>A0A848EDH5</accession>
<dbReference type="Gene3D" id="3.40.190.150">
    <property type="entry name" value="Bordetella uptake gene, domain 1"/>
    <property type="match status" value="1"/>
</dbReference>
<comment type="caution">
    <text evidence="3">The sequence shown here is derived from an EMBL/GenBank/DDBJ whole genome shotgun (WGS) entry which is preliminary data.</text>
</comment>
<dbReference type="InterPro" id="IPR042100">
    <property type="entry name" value="Bug_dom1"/>
</dbReference>
<dbReference type="Pfam" id="PF03401">
    <property type="entry name" value="TctC"/>
    <property type="match status" value="1"/>
</dbReference>
<dbReference type="PANTHER" id="PTHR42928">
    <property type="entry name" value="TRICARBOXYLATE-BINDING PROTEIN"/>
    <property type="match status" value="1"/>
</dbReference>
<dbReference type="PIRSF" id="PIRSF017082">
    <property type="entry name" value="YflP"/>
    <property type="match status" value="1"/>
</dbReference>
<evidence type="ECO:0000256" key="2">
    <source>
        <dbReference type="SAM" id="SignalP"/>
    </source>
</evidence>
<dbReference type="Proteomes" id="UP000548582">
    <property type="component" value="Unassembled WGS sequence"/>
</dbReference>
<keyword evidence="4" id="KW-1185">Reference proteome</keyword>
<protein>
    <submittedName>
        <fullName evidence="3">Tripartite tricarboxylate transporter substrate binding protein</fullName>
    </submittedName>
</protein>
<proteinExistence type="inferred from homology"/>
<sequence>MVTITRRTAFAAVSAALAAPRLASAQGFPSRPIRIVIPFTPAGTTDLVGRLTAEMLGRRLNHQVVVDNRPGASGNVGGEFVARSEADGHTLLLTTIGTGAINFAVFRDRMPYKPEDLAAVGLMTRVPNVLMAANNTNIRSVADLVREARARPGQINYGTAGIATSPHVVVEQLRLATNIDITHVPYRGSAPMLTEMVAERIEIGMDNIPSALTFIRDGKIRAIATTGAQRNPSLPDVPTVAEQGLPGFEATAWFGVLAPAATPAPVVRKLGAELNAIALDPAFRQRMEALGAEPPRLTPDGGTSPETFAAFLRAEIAKWADVVTRANVRVE</sequence>
<dbReference type="CDD" id="cd13578">
    <property type="entry name" value="PBP2_Bug27"/>
    <property type="match status" value="1"/>
</dbReference>
<dbReference type="InterPro" id="IPR005064">
    <property type="entry name" value="BUG"/>
</dbReference>